<keyword evidence="3" id="KW-1185">Reference proteome</keyword>
<proteinExistence type="predicted"/>
<evidence type="ECO:0008006" key="4">
    <source>
        <dbReference type="Google" id="ProtNLM"/>
    </source>
</evidence>
<feature type="transmembrane region" description="Helical" evidence="1">
    <location>
        <begin position="285"/>
        <end position="317"/>
    </location>
</feature>
<dbReference type="AlphaFoldDB" id="A0A1I6GS16"/>
<dbReference type="RefSeq" id="WP_089878505.1">
    <property type="nucleotide sequence ID" value="NZ_FOYS01000002.1"/>
</dbReference>
<name>A0A1I6GS16_9EURY</name>
<evidence type="ECO:0000256" key="1">
    <source>
        <dbReference type="SAM" id="Phobius"/>
    </source>
</evidence>
<dbReference type="OrthoDB" id="137652at2157"/>
<dbReference type="EMBL" id="FOYS01000002">
    <property type="protein sequence ID" value="SFR44909.1"/>
    <property type="molecule type" value="Genomic_DNA"/>
</dbReference>
<feature type="transmembrane region" description="Helical" evidence="1">
    <location>
        <begin position="233"/>
        <end position="251"/>
    </location>
</feature>
<evidence type="ECO:0000313" key="3">
    <source>
        <dbReference type="Proteomes" id="UP000243250"/>
    </source>
</evidence>
<evidence type="ECO:0000313" key="2">
    <source>
        <dbReference type="EMBL" id="SFR44909.1"/>
    </source>
</evidence>
<keyword evidence="1" id="KW-1133">Transmembrane helix</keyword>
<reference evidence="3" key="1">
    <citation type="submission" date="2016-10" db="EMBL/GenBank/DDBJ databases">
        <authorList>
            <person name="Varghese N."/>
            <person name="Submissions S."/>
        </authorList>
    </citation>
    <scope>NUCLEOTIDE SEQUENCE [LARGE SCALE GENOMIC DNA]</scope>
    <source>
        <strain evidence="3">CGMCC 1.8711</strain>
    </source>
</reference>
<keyword evidence="1" id="KW-0472">Membrane</keyword>
<organism evidence="2 3">
    <name type="scientific">Halogeometricum limi</name>
    <dbReference type="NCBI Taxonomy" id="555875"/>
    <lineage>
        <taxon>Archaea</taxon>
        <taxon>Methanobacteriati</taxon>
        <taxon>Methanobacteriota</taxon>
        <taxon>Stenosarchaea group</taxon>
        <taxon>Halobacteria</taxon>
        <taxon>Halobacteriales</taxon>
        <taxon>Haloferacaceae</taxon>
        <taxon>Halogeometricum</taxon>
    </lineage>
</organism>
<dbReference type="Proteomes" id="UP000243250">
    <property type="component" value="Unassembled WGS sequence"/>
</dbReference>
<gene>
    <name evidence="2" type="ORF">SAMN04488124_1451</name>
</gene>
<keyword evidence="1" id="KW-0812">Transmembrane</keyword>
<feature type="transmembrane region" description="Helical" evidence="1">
    <location>
        <begin position="142"/>
        <end position="163"/>
    </location>
</feature>
<accession>A0A1I6GS16</accession>
<dbReference type="STRING" id="555875.SAMN04488124_1451"/>
<feature type="transmembrane region" description="Helical" evidence="1">
    <location>
        <begin position="88"/>
        <end position="121"/>
    </location>
</feature>
<sequence length="353" mass="36683">MSWHSIDSLDDARAATTGLLRPFSLGTWARLALVAVFVGGTASNASVNFNLGGTTTPGLPQFGPLGPFDLPFDGLPPFDPGVVTGQRVLLGVAALVGVLFLFALAFSLVAAVMQFVFVTGLADREVRIRGPFRTHLGNGLRLFGFQFAVVALTLLVVGGPLALTVFGGATVNPGLLVVLLPVVLVGVALALVVALLFQLTTDFVVPTMLAADVGVLDGWRRFFPTLRTEWEEFALYVIIRFSLGILVGALVAAATLFVAVLVALPFVILGGAVLLAFSAPGALPLVAWALLAVVGLCYALTVAVAGAFLLVPVVTFFRYYSLYVLGRLDDGLDLVGASPQETTGDSPGGSVAA</sequence>
<dbReference type="Pfam" id="PF24400">
    <property type="entry name" value="DUF7544"/>
    <property type="match status" value="1"/>
</dbReference>
<protein>
    <recommendedName>
        <fullName evidence="4">Membrane domain of glycerophosphoryl diester phosphodiesterase</fullName>
    </recommendedName>
</protein>
<feature type="transmembrane region" description="Helical" evidence="1">
    <location>
        <begin position="175"/>
        <end position="196"/>
    </location>
</feature>
<feature type="transmembrane region" description="Helical" evidence="1">
    <location>
        <begin position="256"/>
        <end position="279"/>
    </location>
</feature>
<dbReference type="InterPro" id="IPR055966">
    <property type="entry name" value="DUF7544"/>
</dbReference>